<dbReference type="Pfam" id="PF00069">
    <property type="entry name" value="Pkinase"/>
    <property type="match status" value="1"/>
</dbReference>
<dbReference type="PANTHER" id="PTHR22974:SF21">
    <property type="entry name" value="DUAL SPECIFICITY PROTEIN KINASE TTK"/>
    <property type="match status" value="1"/>
</dbReference>
<evidence type="ECO:0000256" key="1">
    <source>
        <dbReference type="ARBA" id="ARBA00022527"/>
    </source>
</evidence>
<gene>
    <name evidence="8" type="ORF">WA026_017292</name>
</gene>
<dbReference type="EMBL" id="JARQZJ010000070">
    <property type="protein sequence ID" value="KAK9881774.1"/>
    <property type="molecule type" value="Genomic_DNA"/>
</dbReference>
<dbReference type="GO" id="GO:0033316">
    <property type="term" value="P:meiotic spindle assembly checkpoint signaling"/>
    <property type="evidence" value="ECO:0007669"/>
    <property type="project" value="TreeGrafter"/>
</dbReference>
<dbReference type="Gene3D" id="1.10.510.10">
    <property type="entry name" value="Transferase(Phosphotransferase) domain 1"/>
    <property type="match status" value="1"/>
</dbReference>
<dbReference type="FunFam" id="3.30.200.20:FF:000131">
    <property type="entry name" value="Dual specificity protein kinase TTK"/>
    <property type="match status" value="1"/>
</dbReference>
<feature type="binding site" evidence="6">
    <location>
        <position position="244"/>
    </location>
    <ligand>
        <name>ATP</name>
        <dbReference type="ChEBI" id="CHEBI:30616"/>
    </ligand>
</feature>
<dbReference type="GO" id="GO:0005634">
    <property type="term" value="C:nucleus"/>
    <property type="evidence" value="ECO:0007669"/>
    <property type="project" value="TreeGrafter"/>
</dbReference>
<keyword evidence="2" id="KW-0808">Transferase</keyword>
<dbReference type="GO" id="GO:0004712">
    <property type="term" value="F:protein serine/threonine/tyrosine kinase activity"/>
    <property type="evidence" value="ECO:0007669"/>
    <property type="project" value="TreeGrafter"/>
</dbReference>
<evidence type="ECO:0000256" key="4">
    <source>
        <dbReference type="ARBA" id="ARBA00022777"/>
    </source>
</evidence>
<accession>A0AAW1UQK7</accession>
<dbReference type="GO" id="GO:0034501">
    <property type="term" value="P:protein localization to kinetochore"/>
    <property type="evidence" value="ECO:0007669"/>
    <property type="project" value="TreeGrafter"/>
</dbReference>
<evidence type="ECO:0000313" key="9">
    <source>
        <dbReference type="Proteomes" id="UP001431783"/>
    </source>
</evidence>
<dbReference type="PANTHER" id="PTHR22974">
    <property type="entry name" value="MIXED LINEAGE PROTEIN KINASE"/>
    <property type="match status" value="1"/>
</dbReference>
<evidence type="ECO:0000256" key="3">
    <source>
        <dbReference type="ARBA" id="ARBA00022741"/>
    </source>
</evidence>
<sequence length="495" mass="56634">MSFENSDFELDSSSTLLKSSITEPKENMSNTNNCEFIPIDWETGIEEAINEPLPNVIPDDETEKQSNTLLMVNDLNIKQIPEILIHDSEHKKVQYEESQNHSVMESFIEKFNADLDLGTDSLPSTTPIKSSTFDKENFLNPQKKVNLNSIRNRHILPSRIKTPRVDVSNEQYVTPRVKQTQNLLRHIEPCSSSKLPIRKPTNHKFTNLKVNSIEYTVLKALGRGGSSVVYQCFNCDSMENRAVKCVSLDSPLSHQGYLKEIDVLKKLQGCDRIIKMFDFEISTKEKKLYVVLEMGSADLAEILKDLSVSDGVVPFYLVLFYWMEMLYAVQQIHHHGIIHSDLKPANFLQISGRLKLIDFGISSCLYNDSTSVIKTVSEGSSSYISPEALNCEYSNNKYSPNYGKPKYRISYKSDVWSLGCILYQLIYKKTPFSYISNQMQKLMAIVNDSVEIKYPQDDKIPEKFIQTVKKCLIRNAKSRPSVDELISEYEQFCKV</sequence>
<evidence type="ECO:0000259" key="7">
    <source>
        <dbReference type="PROSITE" id="PS50011"/>
    </source>
</evidence>
<evidence type="ECO:0000313" key="8">
    <source>
        <dbReference type="EMBL" id="KAK9881774.1"/>
    </source>
</evidence>
<dbReference type="GO" id="GO:0000776">
    <property type="term" value="C:kinetochore"/>
    <property type="evidence" value="ECO:0007669"/>
    <property type="project" value="TreeGrafter"/>
</dbReference>
<dbReference type="GO" id="GO:0007094">
    <property type="term" value="P:mitotic spindle assembly checkpoint signaling"/>
    <property type="evidence" value="ECO:0007669"/>
    <property type="project" value="TreeGrafter"/>
</dbReference>
<dbReference type="PROSITE" id="PS00107">
    <property type="entry name" value="PROTEIN_KINASE_ATP"/>
    <property type="match status" value="1"/>
</dbReference>
<name>A0AAW1UQK7_9CUCU</name>
<organism evidence="8 9">
    <name type="scientific">Henosepilachna vigintioctopunctata</name>
    <dbReference type="NCBI Taxonomy" id="420089"/>
    <lineage>
        <taxon>Eukaryota</taxon>
        <taxon>Metazoa</taxon>
        <taxon>Ecdysozoa</taxon>
        <taxon>Arthropoda</taxon>
        <taxon>Hexapoda</taxon>
        <taxon>Insecta</taxon>
        <taxon>Pterygota</taxon>
        <taxon>Neoptera</taxon>
        <taxon>Endopterygota</taxon>
        <taxon>Coleoptera</taxon>
        <taxon>Polyphaga</taxon>
        <taxon>Cucujiformia</taxon>
        <taxon>Coccinelloidea</taxon>
        <taxon>Coccinellidae</taxon>
        <taxon>Epilachninae</taxon>
        <taxon>Epilachnini</taxon>
        <taxon>Henosepilachna</taxon>
    </lineage>
</organism>
<evidence type="ECO:0000256" key="6">
    <source>
        <dbReference type="PROSITE-ProRule" id="PRU10141"/>
    </source>
</evidence>
<reference evidence="8 9" key="1">
    <citation type="submission" date="2023-03" db="EMBL/GenBank/DDBJ databases">
        <title>Genome insight into feeding habits of ladybird beetles.</title>
        <authorList>
            <person name="Li H.-S."/>
            <person name="Huang Y.-H."/>
            <person name="Pang H."/>
        </authorList>
    </citation>
    <scope>NUCLEOTIDE SEQUENCE [LARGE SCALE GENOMIC DNA]</scope>
    <source>
        <strain evidence="8">SYSU_2023b</strain>
        <tissue evidence="8">Whole body</tissue>
    </source>
</reference>
<keyword evidence="3 6" id="KW-0547">Nucleotide-binding</keyword>
<keyword evidence="5 6" id="KW-0067">ATP-binding</keyword>
<dbReference type="Gene3D" id="3.30.200.20">
    <property type="entry name" value="Phosphorylase Kinase, domain 1"/>
    <property type="match status" value="1"/>
</dbReference>
<dbReference type="PROSITE" id="PS50011">
    <property type="entry name" value="PROTEIN_KINASE_DOM"/>
    <property type="match status" value="1"/>
</dbReference>
<evidence type="ECO:0000256" key="5">
    <source>
        <dbReference type="ARBA" id="ARBA00022840"/>
    </source>
</evidence>
<dbReference type="SMART" id="SM00220">
    <property type="entry name" value="S_TKc"/>
    <property type="match status" value="1"/>
</dbReference>
<dbReference type="SUPFAM" id="SSF56112">
    <property type="entry name" value="Protein kinase-like (PK-like)"/>
    <property type="match status" value="1"/>
</dbReference>
<dbReference type="Proteomes" id="UP001431783">
    <property type="component" value="Unassembled WGS sequence"/>
</dbReference>
<dbReference type="GO" id="GO:0004674">
    <property type="term" value="F:protein serine/threonine kinase activity"/>
    <property type="evidence" value="ECO:0007669"/>
    <property type="project" value="UniProtKB-KW"/>
</dbReference>
<protein>
    <recommendedName>
        <fullName evidence="7">Protein kinase domain-containing protein</fullName>
    </recommendedName>
</protein>
<dbReference type="GO" id="GO:0005524">
    <property type="term" value="F:ATP binding"/>
    <property type="evidence" value="ECO:0007669"/>
    <property type="project" value="UniProtKB-UniRule"/>
</dbReference>
<dbReference type="InterPro" id="IPR000719">
    <property type="entry name" value="Prot_kinase_dom"/>
</dbReference>
<keyword evidence="1" id="KW-0723">Serine/threonine-protein kinase</keyword>
<dbReference type="GO" id="GO:0007059">
    <property type="term" value="P:chromosome segregation"/>
    <property type="evidence" value="ECO:0007669"/>
    <property type="project" value="TreeGrafter"/>
</dbReference>
<keyword evidence="4" id="KW-0418">Kinase</keyword>
<evidence type="ECO:0000256" key="2">
    <source>
        <dbReference type="ARBA" id="ARBA00022679"/>
    </source>
</evidence>
<dbReference type="InterPro" id="IPR011009">
    <property type="entry name" value="Kinase-like_dom_sf"/>
</dbReference>
<dbReference type="AlphaFoldDB" id="A0AAW1UQK7"/>
<keyword evidence="9" id="KW-1185">Reference proteome</keyword>
<comment type="caution">
    <text evidence="8">The sequence shown here is derived from an EMBL/GenBank/DDBJ whole genome shotgun (WGS) entry which is preliminary data.</text>
</comment>
<dbReference type="InterPro" id="IPR017441">
    <property type="entry name" value="Protein_kinase_ATP_BS"/>
</dbReference>
<proteinExistence type="predicted"/>
<feature type="domain" description="Protein kinase" evidence="7">
    <location>
        <begin position="215"/>
        <end position="492"/>
    </location>
</feature>